<dbReference type="AlphaFoldDB" id="A0AAV7L5Y9"/>
<dbReference type="Proteomes" id="UP001066276">
    <property type="component" value="Chromosome 12"/>
</dbReference>
<comment type="caution">
    <text evidence="2">The sequence shown here is derived from an EMBL/GenBank/DDBJ whole genome shotgun (WGS) entry which is preliminary data.</text>
</comment>
<feature type="region of interest" description="Disordered" evidence="1">
    <location>
        <begin position="1"/>
        <end position="97"/>
    </location>
</feature>
<feature type="compositionally biased region" description="Acidic residues" evidence="1">
    <location>
        <begin position="128"/>
        <end position="138"/>
    </location>
</feature>
<evidence type="ECO:0000256" key="1">
    <source>
        <dbReference type="SAM" id="MobiDB-lite"/>
    </source>
</evidence>
<sequence length="138" mass="14959">MAAEGNRLPGELGLTSKQKKELENAALQSSLRGPGGGERAPWEGERPRGEGESAPGDEGTPQGGEQAPSEGEQDQGTDEDERPQDLPSGDRERTLTDHLNKRLLLSFQEKLNQAGDGLLQRVQQSQAGEDDNQAQEEW</sequence>
<dbReference type="EMBL" id="JANPWB010000016">
    <property type="protein sequence ID" value="KAJ1085825.1"/>
    <property type="molecule type" value="Genomic_DNA"/>
</dbReference>
<proteinExistence type="predicted"/>
<evidence type="ECO:0000313" key="2">
    <source>
        <dbReference type="EMBL" id="KAJ1085825.1"/>
    </source>
</evidence>
<organism evidence="2 3">
    <name type="scientific">Pleurodeles waltl</name>
    <name type="common">Iberian ribbed newt</name>
    <dbReference type="NCBI Taxonomy" id="8319"/>
    <lineage>
        <taxon>Eukaryota</taxon>
        <taxon>Metazoa</taxon>
        <taxon>Chordata</taxon>
        <taxon>Craniata</taxon>
        <taxon>Vertebrata</taxon>
        <taxon>Euteleostomi</taxon>
        <taxon>Amphibia</taxon>
        <taxon>Batrachia</taxon>
        <taxon>Caudata</taxon>
        <taxon>Salamandroidea</taxon>
        <taxon>Salamandridae</taxon>
        <taxon>Pleurodelinae</taxon>
        <taxon>Pleurodeles</taxon>
    </lineage>
</organism>
<evidence type="ECO:0000313" key="3">
    <source>
        <dbReference type="Proteomes" id="UP001066276"/>
    </source>
</evidence>
<accession>A0AAV7L5Y9</accession>
<feature type="compositionally biased region" description="Acidic residues" evidence="1">
    <location>
        <begin position="71"/>
        <end position="82"/>
    </location>
</feature>
<reference evidence="2" key="1">
    <citation type="journal article" date="2022" name="bioRxiv">
        <title>Sequencing and chromosome-scale assembly of the giantPleurodeles waltlgenome.</title>
        <authorList>
            <person name="Brown T."/>
            <person name="Elewa A."/>
            <person name="Iarovenko S."/>
            <person name="Subramanian E."/>
            <person name="Araus A.J."/>
            <person name="Petzold A."/>
            <person name="Susuki M."/>
            <person name="Suzuki K.-i.T."/>
            <person name="Hayashi T."/>
            <person name="Toyoda A."/>
            <person name="Oliveira C."/>
            <person name="Osipova E."/>
            <person name="Leigh N.D."/>
            <person name="Simon A."/>
            <person name="Yun M.H."/>
        </authorList>
    </citation>
    <scope>NUCLEOTIDE SEQUENCE</scope>
    <source>
        <strain evidence="2">20211129_DDA</strain>
        <tissue evidence="2">Liver</tissue>
    </source>
</reference>
<feature type="compositionally biased region" description="Basic and acidic residues" evidence="1">
    <location>
        <begin position="88"/>
        <end position="97"/>
    </location>
</feature>
<feature type="region of interest" description="Disordered" evidence="1">
    <location>
        <begin position="118"/>
        <end position="138"/>
    </location>
</feature>
<name>A0AAV7L5Y9_PLEWA</name>
<protein>
    <submittedName>
        <fullName evidence="2">Uncharacterized protein</fullName>
    </submittedName>
</protein>
<feature type="compositionally biased region" description="Basic and acidic residues" evidence="1">
    <location>
        <begin position="40"/>
        <end position="51"/>
    </location>
</feature>
<keyword evidence="3" id="KW-1185">Reference proteome</keyword>
<gene>
    <name evidence="2" type="ORF">NDU88_005950</name>
</gene>